<keyword evidence="1" id="KW-0234">DNA repair</keyword>
<dbReference type="Proteomes" id="UP000009138">
    <property type="component" value="Unassembled WGS sequence"/>
</dbReference>
<dbReference type="InParanoid" id="I1BRL0"/>
<dbReference type="GO" id="GO:0006281">
    <property type="term" value="P:DNA repair"/>
    <property type="evidence" value="ECO:0007669"/>
    <property type="project" value="UniProtKB-KW"/>
</dbReference>
<organism evidence="3 4">
    <name type="scientific">Rhizopus delemar (strain RA 99-880 / ATCC MYA-4621 / FGSC 9543 / NRRL 43880)</name>
    <name type="common">Mucormycosis agent</name>
    <name type="synonym">Rhizopus arrhizus var. delemar</name>
    <dbReference type="NCBI Taxonomy" id="246409"/>
    <lineage>
        <taxon>Eukaryota</taxon>
        <taxon>Fungi</taxon>
        <taxon>Fungi incertae sedis</taxon>
        <taxon>Mucoromycota</taxon>
        <taxon>Mucoromycotina</taxon>
        <taxon>Mucoromycetes</taxon>
        <taxon>Mucorales</taxon>
        <taxon>Mucorineae</taxon>
        <taxon>Rhizopodaceae</taxon>
        <taxon>Rhizopus</taxon>
    </lineage>
</organism>
<keyword evidence="4" id="KW-1185">Reference proteome</keyword>
<keyword evidence="1" id="KW-0227">DNA damage</keyword>
<dbReference type="GO" id="GO:0016887">
    <property type="term" value="F:ATP hydrolysis activity"/>
    <property type="evidence" value="ECO:0007669"/>
    <property type="project" value="RHEA"/>
</dbReference>
<evidence type="ECO:0000259" key="2">
    <source>
        <dbReference type="Pfam" id="PF05970"/>
    </source>
</evidence>
<dbReference type="AlphaFoldDB" id="I1BRL0"/>
<dbReference type="SUPFAM" id="SSF52540">
    <property type="entry name" value="P-loop containing nucleoside triphosphate hydrolases"/>
    <property type="match status" value="2"/>
</dbReference>
<comment type="cofactor">
    <cofactor evidence="1">
        <name>Mg(2+)</name>
        <dbReference type="ChEBI" id="CHEBI:18420"/>
    </cofactor>
</comment>
<dbReference type="EMBL" id="CH476733">
    <property type="protein sequence ID" value="EIE78840.1"/>
    <property type="molecule type" value="Genomic_DNA"/>
</dbReference>
<dbReference type="Pfam" id="PF05970">
    <property type="entry name" value="PIF1"/>
    <property type="match status" value="1"/>
</dbReference>
<dbReference type="InterPro" id="IPR010285">
    <property type="entry name" value="DNA_helicase_pif1-like_DEAD"/>
</dbReference>
<dbReference type="STRING" id="246409.I1BRL0"/>
<gene>
    <name evidence="3" type="ORF">RO3G_03545</name>
</gene>
<comment type="catalytic activity">
    <reaction evidence="1">
        <text>ATP + H2O = ADP + phosphate + H(+)</text>
        <dbReference type="Rhea" id="RHEA:13065"/>
        <dbReference type="ChEBI" id="CHEBI:15377"/>
        <dbReference type="ChEBI" id="CHEBI:15378"/>
        <dbReference type="ChEBI" id="CHEBI:30616"/>
        <dbReference type="ChEBI" id="CHEBI:43474"/>
        <dbReference type="ChEBI" id="CHEBI:456216"/>
        <dbReference type="EC" id="5.6.2.3"/>
    </reaction>
</comment>
<feature type="domain" description="DNA helicase Pif1-like DEAD-box helicase" evidence="2">
    <location>
        <begin position="3"/>
        <end position="141"/>
    </location>
</feature>
<keyword evidence="1" id="KW-0067">ATP-binding</keyword>
<dbReference type="PANTHER" id="PTHR47642">
    <property type="entry name" value="ATP-DEPENDENT DNA HELICASE"/>
    <property type="match status" value="1"/>
</dbReference>
<dbReference type="OMA" id="NFELEEM"/>
<dbReference type="GO" id="GO:0000723">
    <property type="term" value="P:telomere maintenance"/>
    <property type="evidence" value="ECO:0007669"/>
    <property type="project" value="InterPro"/>
</dbReference>
<dbReference type="CDD" id="cd18809">
    <property type="entry name" value="SF1_C_RecD"/>
    <property type="match status" value="1"/>
</dbReference>
<sequence length="362" mass="40522">MANQSQKCIFSQITTELELNSTVVVSGAAGTGKSYLLRMLERYYKLQNCKVFKLAPTGVAAHNISGQTIHRFFGLTNISSVPNFLVLNEYVKLYPKVVLLIDECSMVSAKLLESINDALVKTTQRTTIMGGIKTIFFGDYCSATSYSAKRGTVYKSQLPLSCLRLYTTRERVVSANEKDYAAYPGDGTDFLAQDFYVGNERTLKIALRETRLLDHISIKPNMPVMLIHNLHVPTGWVNGTNALVECMEEENICLKKRLPNGNDAIYWIQCISRQVPSTSYTRTQFPIVPAFATTIHKAQSATIDCVGIHLDSMLSHGQLYVAMSRVRKMDDLYLFGAETPLNIKRKFDADINALDIVKKKCV</sequence>
<dbReference type="InterPro" id="IPR027417">
    <property type="entry name" value="P-loop_NTPase"/>
</dbReference>
<dbReference type="GO" id="GO:0043139">
    <property type="term" value="F:5'-3' DNA helicase activity"/>
    <property type="evidence" value="ECO:0007669"/>
    <property type="project" value="UniProtKB-EC"/>
</dbReference>
<protein>
    <recommendedName>
        <fullName evidence="1">ATP-dependent DNA helicase</fullName>
        <ecNumber evidence="1">5.6.2.3</ecNumber>
    </recommendedName>
</protein>
<dbReference type="GeneID" id="93610516"/>
<keyword evidence="1" id="KW-0347">Helicase</keyword>
<dbReference type="VEuPathDB" id="FungiDB:RO3G_03545"/>
<accession>I1BRL0</accession>
<dbReference type="eggNOG" id="KOG0987">
    <property type="taxonomic scope" value="Eukaryota"/>
</dbReference>
<evidence type="ECO:0000313" key="4">
    <source>
        <dbReference type="Proteomes" id="UP000009138"/>
    </source>
</evidence>
<dbReference type="InterPro" id="IPR051055">
    <property type="entry name" value="PIF1_helicase"/>
</dbReference>
<evidence type="ECO:0000313" key="3">
    <source>
        <dbReference type="EMBL" id="EIE78840.1"/>
    </source>
</evidence>
<dbReference type="GO" id="GO:0005524">
    <property type="term" value="F:ATP binding"/>
    <property type="evidence" value="ECO:0007669"/>
    <property type="project" value="UniProtKB-KW"/>
</dbReference>
<keyword evidence="1" id="KW-0547">Nucleotide-binding</keyword>
<keyword evidence="1" id="KW-0378">Hydrolase</keyword>
<name>I1BRL0_RHIO9</name>
<proteinExistence type="inferred from homology"/>
<comment type="similarity">
    <text evidence="1">Belongs to the helicase family.</text>
</comment>
<dbReference type="EC" id="5.6.2.3" evidence="1"/>
<keyword evidence="1" id="KW-0233">DNA recombination</keyword>
<dbReference type="RefSeq" id="XP_067514236.1">
    <property type="nucleotide sequence ID" value="XM_067658135.1"/>
</dbReference>
<evidence type="ECO:0000256" key="1">
    <source>
        <dbReference type="RuleBase" id="RU363044"/>
    </source>
</evidence>
<dbReference type="Gene3D" id="3.40.50.300">
    <property type="entry name" value="P-loop containing nucleotide triphosphate hydrolases"/>
    <property type="match status" value="2"/>
</dbReference>
<reference evidence="3 4" key="1">
    <citation type="journal article" date="2009" name="PLoS Genet.">
        <title>Genomic analysis of the basal lineage fungus Rhizopus oryzae reveals a whole-genome duplication.</title>
        <authorList>
            <person name="Ma L.-J."/>
            <person name="Ibrahim A.S."/>
            <person name="Skory C."/>
            <person name="Grabherr M.G."/>
            <person name="Burger G."/>
            <person name="Butler M."/>
            <person name="Elias M."/>
            <person name="Idnurm A."/>
            <person name="Lang B.F."/>
            <person name="Sone T."/>
            <person name="Abe A."/>
            <person name="Calvo S.E."/>
            <person name="Corrochano L.M."/>
            <person name="Engels R."/>
            <person name="Fu J."/>
            <person name="Hansberg W."/>
            <person name="Kim J.-M."/>
            <person name="Kodira C.D."/>
            <person name="Koehrsen M.J."/>
            <person name="Liu B."/>
            <person name="Miranda-Saavedra D."/>
            <person name="O'Leary S."/>
            <person name="Ortiz-Castellanos L."/>
            <person name="Poulter R."/>
            <person name="Rodriguez-Romero J."/>
            <person name="Ruiz-Herrera J."/>
            <person name="Shen Y.-Q."/>
            <person name="Zeng Q."/>
            <person name="Galagan J."/>
            <person name="Birren B.W."/>
            <person name="Cuomo C.A."/>
            <person name="Wickes B.L."/>
        </authorList>
    </citation>
    <scope>NUCLEOTIDE SEQUENCE [LARGE SCALE GENOMIC DNA]</scope>
    <source>
        <strain evidence="4">RA 99-880 / ATCC MYA-4621 / FGSC 9543 / NRRL 43880</strain>
    </source>
</reference>
<dbReference type="GO" id="GO:0006310">
    <property type="term" value="P:DNA recombination"/>
    <property type="evidence" value="ECO:0007669"/>
    <property type="project" value="UniProtKB-KW"/>
</dbReference>